<evidence type="ECO:0000313" key="1">
    <source>
        <dbReference type="EMBL" id="SFU39015.1"/>
    </source>
</evidence>
<dbReference type="AlphaFoldDB" id="A0A1I7FS72"/>
<protein>
    <submittedName>
        <fullName evidence="1">Uncharacterized protein</fullName>
    </submittedName>
</protein>
<gene>
    <name evidence="1" type="ORF">SAMN05216552_1002249</name>
</gene>
<proteinExistence type="predicted"/>
<keyword evidence="2" id="KW-1185">Reference proteome</keyword>
<accession>A0A1I7FS72</accession>
<organism evidence="1 2">
    <name type="scientific">Pseudoduganella namucuonensis</name>
    <dbReference type="NCBI Taxonomy" id="1035707"/>
    <lineage>
        <taxon>Bacteria</taxon>
        <taxon>Pseudomonadati</taxon>
        <taxon>Pseudomonadota</taxon>
        <taxon>Betaproteobacteria</taxon>
        <taxon>Burkholderiales</taxon>
        <taxon>Oxalobacteraceae</taxon>
        <taxon>Telluria group</taxon>
        <taxon>Pseudoduganella</taxon>
    </lineage>
</organism>
<dbReference type="Proteomes" id="UP000199391">
    <property type="component" value="Unassembled WGS sequence"/>
</dbReference>
<name>A0A1I7FS72_9BURK</name>
<evidence type="ECO:0000313" key="2">
    <source>
        <dbReference type="Proteomes" id="UP000199391"/>
    </source>
</evidence>
<dbReference type="EMBL" id="FPBO01000002">
    <property type="protein sequence ID" value="SFU39015.1"/>
    <property type="molecule type" value="Genomic_DNA"/>
</dbReference>
<sequence length="77" mass="8751">MNVTLCSKGFLSDIQCFSNMRVRPCIPPTVWLLESGGTDPVLDREDTMRNKGEGLVVRYESRFSSHRVRGNHHIECA</sequence>
<reference evidence="2" key="1">
    <citation type="submission" date="2016-10" db="EMBL/GenBank/DDBJ databases">
        <authorList>
            <person name="Varghese N."/>
            <person name="Submissions S."/>
        </authorList>
    </citation>
    <scope>NUCLEOTIDE SEQUENCE [LARGE SCALE GENOMIC DNA]</scope>
    <source>
        <strain evidence="2">CGMCC 1.11014</strain>
    </source>
</reference>